<sequence length="1625" mass="176214">MATTEPLNESDRIEKVDRVDESLGEGAVKSEGSSAEPQELSSTPSTAKAASSSKDVSPARPDPASSSSSSRLMPLNGSSSTTTLSMPHPKKFSHIDINKRFLEKNSVATSSGHAAPPSIASKPGSALQKPATPTTATHSRLITAKLTTDIQRSSATGPGWSRPSSASSSAAATPSATGPITKTIPTTSSSSAAPQLPTVGKVIQPQPRGAIEIVPLSRKDSSGKSVWGTSKPTSVAQSMPDATSDEFPTAAEAAQSKHAEKKASPSTGDKKLVAATDEEADAFRGRHLDPNVHHWDDDDNDDNNFLDEVIEFDDGRQYTVQHTQDSEDADKPDESHTTHVSKEERFADDFDRSWPRKHSTEPSQQPLRSPTVSSQPMHSPQDSSRVLFNERSNRLEPYSSNRFGGPPRDSYFNRRGSRSDMAPSPVESRNGRDGHVQLLQKPGHNRDSSYPEDRTRHGSFTPSHESSRFRDRDGPRRDFPTSNGFDHSRSRDQFERNGGPSDHTRRMSNVSSSHLSPIESPREGRQLPPHLSGSHPMPNMWRAPSERSRRLSTASSVSVPPIRQPSHSPASTHVALSPALGDIALATSPAVDIDEVRKAAMHSAAERAKLRRQHEEEEREKDRERARRKAGEIEARLKAAEQAKAVVTESSSKGSVDSEATSFIEEVVNSVTQPTEQPLPAVPEEPSLAPTSPVLAIRTPSSQGAPRPPRRLSIDGPSSATEVDSWRSKARTRLPVEHPPPSILSNTVAPPQLTGPVTHFDHLTLTGNENLEVVDFHEHGKLIGVHADNSGHIEPLLSSASTSSVSRRMQRPVASDFFHDQHDAPPPADTTPSSWRRRSSITRDAPPQLALIQTTHLPASEDATIDRTSPEHSALQITTMHPYPPSNGHTRPVLALEDGHSHPDYYPEYALPLRSPYREAPMAALNDTMARIKGALAGMHNRPDPKQNWVSPASRAPQAASNVVPHSYHRYLDHDEHIVREIFDVTGYEPPRSPKPAWNHFMVRVPRKSQDRAPLSQKQRRIVEAYTFSRLDISSLVPPVNGPRRGFGLNMNDLLFSKPFMAKGRPQYNVKLPRKARPRQSDMISLQPIVNLPTKPSGSRPPSAGAFGRNREADGLTSWRKPPASPLRQQADLLAPPTGGLDTVSRSPPPEMPSRTNAQPGQPKEFRDVPVITVPQAKPNAQPKSSEGPAVGFYHDSPNNVPERRASPVKFVVSSDLDGTDAKPSEVPVQGSSPQASQPSYTTLNMAPIRASKQEQPLRPQPLSSSKDPIVEFRKGNPTSVQGPITPPTHSGNLPSLTWAAQREAAQQSPSRPPDPEHLRAVWSSTSNQPEKPAVNSLRGIADDLNVPLTIQNAKMEDIPTPPLHTSTQASRMSIMHDITRTFQQVPTPSASIQSSSLGTIPLPSSSQPSNGRSPQSMTSPAQRQSQLPPTMPSGMRLPYAGYPSPMMSSPSPTLMYAQAMTPSPIPQQMMTSSPYPQPMWVPVPPGSGPPGMMRPMGSPYGAQLMPYPPAGTMYVPPPNMQGPGIPPSPSVPGRPPANVMLTPSGSQGQPSPYPMYAASPVMMHAMAAPSQGYPGPTQPRGPPPPRGAYDPHHVPAGMQPSPSFAPQSPAYPPMQPNMYVRQTW</sequence>
<evidence type="ECO:0000313" key="1">
    <source>
        <dbReference type="EMBL" id="KAI0094572.1"/>
    </source>
</evidence>
<accession>A0ACB8UJK4</accession>
<proteinExistence type="predicted"/>
<dbReference type="EMBL" id="MU274900">
    <property type="protein sequence ID" value="KAI0094572.1"/>
    <property type="molecule type" value="Genomic_DNA"/>
</dbReference>
<comment type="caution">
    <text evidence="1">The sequence shown here is derived from an EMBL/GenBank/DDBJ whole genome shotgun (WGS) entry which is preliminary data.</text>
</comment>
<organism evidence="1 2">
    <name type="scientific">Irpex rosettiformis</name>
    <dbReference type="NCBI Taxonomy" id="378272"/>
    <lineage>
        <taxon>Eukaryota</taxon>
        <taxon>Fungi</taxon>
        <taxon>Dikarya</taxon>
        <taxon>Basidiomycota</taxon>
        <taxon>Agaricomycotina</taxon>
        <taxon>Agaricomycetes</taxon>
        <taxon>Polyporales</taxon>
        <taxon>Irpicaceae</taxon>
        <taxon>Irpex</taxon>
    </lineage>
</organism>
<dbReference type="Proteomes" id="UP001055072">
    <property type="component" value="Unassembled WGS sequence"/>
</dbReference>
<name>A0ACB8UJK4_9APHY</name>
<protein>
    <submittedName>
        <fullName evidence="1">Uncharacterized protein</fullName>
    </submittedName>
</protein>
<gene>
    <name evidence="1" type="ORF">BDY19DRAFT_913486</name>
</gene>
<keyword evidence="2" id="KW-1185">Reference proteome</keyword>
<reference evidence="1" key="1">
    <citation type="journal article" date="2021" name="Environ. Microbiol.">
        <title>Gene family expansions and transcriptome signatures uncover fungal adaptations to wood decay.</title>
        <authorList>
            <person name="Hage H."/>
            <person name="Miyauchi S."/>
            <person name="Viragh M."/>
            <person name="Drula E."/>
            <person name="Min B."/>
            <person name="Chaduli D."/>
            <person name="Navarro D."/>
            <person name="Favel A."/>
            <person name="Norest M."/>
            <person name="Lesage-Meessen L."/>
            <person name="Balint B."/>
            <person name="Merenyi Z."/>
            <person name="de Eugenio L."/>
            <person name="Morin E."/>
            <person name="Martinez A.T."/>
            <person name="Baldrian P."/>
            <person name="Stursova M."/>
            <person name="Martinez M.J."/>
            <person name="Novotny C."/>
            <person name="Magnuson J.K."/>
            <person name="Spatafora J.W."/>
            <person name="Maurice S."/>
            <person name="Pangilinan J."/>
            <person name="Andreopoulos W."/>
            <person name="LaButti K."/>
            <person name="Hundley H."/>
            <person name="Na H."/>
            <person name="Kuo A."/>
            <person name="Barry K."/>
            <person name="Lipzen A."/>
            <person name="Henrissat B."/>
            <person name="Riley R."/>
            <person name="Ahrendt S."/>
            <person name="Nagy L.G."/>
            <person name="Grigoriev I.V."/>
            <person name="Martin F."/>
            <person name="Rosso M.N."/>
        </authorList>
    </citation>
    <scope>NUCLEOTIDE SEQUENCE</scope>
    <source>
        <strain evidence="1">CBS 384.51</strain>
    </source>
</reference>
<evidence type="ECO:0000313" key="2">
    <source>
        <dbReference type="Proteomes" id="UP001055072"/>
    </source>
</evidence>